<dbReference type="EMBL" id="ANIZ01001709">
    <property type="protein sequence ID" value="ETI45362.1"/>
    <property type="molecule type" value="Genomic_DNA"/>
</dbReference>
<comment type="caution">
    <text evidence="1">The sequence shown here is derived from an EMBL/GenBank/DDBJ whole genome shotgun (WGS) entry which is preliminary data.</text>
</comment>
<evidence type="ECO:0000313" key="1">
    <source>
        <dbReference type="EMBL" id="ETI45362.1"/>
    </source>
</evidence>
<evidence type="ECO:0000313" key="2">
    <source>
        <dbReference type="Proteomes" id="UP000018721"/>
    </source>
</evidence>
<dbReference type="Proteomes" id="UP000018721">
    <property type="component" value="Unassembled WGS sequence"/>
</dbReference>
<organism evidence="1 2">
    <name type="scientific">Phytophthora nicotianae P1569</name>
    <dbReference type="NCBI Taxonomy" id="1317065"/>
    <lineage>
        <taxon>Eukaryota</taxon>
        <taxon>Sar</taxon>
        <taxon>Stramenopiles</taxon>
        <taxon>Oomycota</taxon>
        <taxon>Peronosporomycetes</taxon>
        <taxon>Peronosporales</taxon>
        <taxon>Peronosporaceae</taxon>
        <taxon>Phytophthora</taxon>
    </lineage>
</organism>
<dbReference type="AlphaFoldDB" id="V9F4W4"/>
<proteinExistence type="predicted"/>
<dbReference type="eggNOG" id="ENOG502RGWA">
    <property type="taxonomic scope" value="Eukaryota"/>
</dbReference>
<reference evidence="1 2" key="1">
    <citation type="submission" date="2013-11" db="EMBL/GenBank/DDBJ databases">
        <title>The Genome Sequence of Phytophthora parasitica P1569.</title>
        <authorList>
            <consortium name="The Broad Institute Genomics Platform"/>
            <person name="Russ C."/>
            <person name="Tyler B."/>
            <person name="Panabieres F."/>
            <person name="Shan W."/>
            <person name="Tripathy S."/>
            <person name="Grunwald N."/>
            <person name="Machado M."/>
            <person name="Johnson C.S."/>
            <person name="Arredondo F."/>
            <person name="Hong C."/>
            <person name="Coffey M."/>
            <person name="Young S.K."/>
            <person name="Zeng Q."/>
            <person name="Gargeya S."/>
            <person name="Fitzgerald M."/>
            <person name="Abouelleil A."/>
            <person name="Alvarado L."/>
            <person name="Chapman S.B."/>
            <person name="Gainer-Dewar J."/>
            <person name="Goldberg J."/>
            <person name="Griggs A."/>
            <person name="Gujja S."/>
            <person name="Hansen M."/>
            <person name="Howarth C."/>
            <person name="Imamovic A."/>
            <person name="Ireland A."/>
            <person name="Larimer J."/>
            <person name="McCowan C."/>
            <person name="Murphy C."/>
            <person name="Pearson M."/>
            <person name="Poon T.W."/>
            <person name="Priest M."/>
            <person name="Roberts A."/>
            <person name="Saif S."/>
            <person name="Shea T."/>
            <person name="Sykes S."/>
            <person name="Wortman J."/>
            <person name="Nusbaum C."/>
            <person name="Birren B."/>
        </authorList>
    </citation>
    <scope>NUCLEOTIDE SEQUENCE [LARGE SCALE GENOMIC DNA]</scope>
    <source>
        <strain evidence="1 2">P1569</strain>
    </source>
</reference>
<protein>
    <submittedName>
        <fullName evidence="1">Uncharacterized protein</fullName>
    </submittedName>
</protein>
<keyword evidence="2" id="KW-1185">Reference proteome</keyword>
<sequence>MIHVRDVRSFVEANKPKEADSVRVRLCVNSIEEAPMLWRLNCVDAGFVDRRDELKGRIGIMDRNDRNQIMFQVTMWKPRKCPFRGVSCPYKVGDVATIGKIHKLRFYYSLLQGEVEAEAWMVIP</sequence>
<dbReference type="HOGENOM" id="CLU_144469_0_0_1"/>
<dbReference type="OrthoDB" id="139489at2759"/>
<accession>V9F4W4</accession>
<name>V9F4W4_PHYNI</name>
<gene>
    <name evidence="1" type="ORF">F443_10045</name>
</gene>